<organism evidence="1 2">
    <name type="scientific">Varanus komodoensis</name>
    <name type="common">Komodo dragon</name>
    <dbReference type="NCBI Taxonomy" id="61221"/>
    <lineage>
        <taxon>Eukaryota</taxon>
        <taxon>Metazoa</taxon>
        <taxon>Chordata</taxon>
        <taxon>Craniata</taxon>
        <taxon>Vertebrata</taxon>
        <taxon>Euteleostomi</taxon>
        <taxon>Lepidosauria</taxon>
        <taxon>Squamata</taxon>
        <taxon>Bifurcata</taxon>
        <taxon>Unidentata</taxon>
        <taxon>Episquamata</taxon>
        <taxon>Toxicofera</taxon>
        <taxon>Anguimorpha</taxon>
        <taxon>Paleoanguimorpha</taxon>
        <taxon>Varanoidea</taxon>
        <taxon>Varanidae</taxon>
        <taxon>Varanus</taxon>
    </lineage>
</organism>
<dbReference type="Ensembl" id="ENSVKKT00000026117.1">
    <property type="protein sequence ID" value="ENSVKKP00000025502.1"/>
    <property type="gene ID" value="ENSVKKG00000016736.1"/>
</dbReference>
<dbReference type="AlphaFoldDB" id="A0A8D2LP94"/>
<sequence length="105" mass="11658">LLCCTSLLEFLSERGVAYKCSKYIFFKLTTSGPHQTDSVSLLILPKLPCLLPCPFFPVSLSHAPFQLPGSPLLRYWQACSPGDRSKSPPPSMGEGYRVETFSLFL</sequence>
<reference evidence="1" key="1">
    <citation type="submission" date="2025-08" db="UniProtKB">
        <authorList>
            <consortium name="Ensembl"/>
        </authorList>
    </citation>
    <scope>IDENTIFICATION</scope>
</reference>
<keyword evidence="2" id="KW-1185">Reference proteome</keyword>
<dbReference type="Proteomes" id="UP000694545">
    <property type="component" value="Unplaced"/>
</dbReference>
<evidence type="ECO:0000313" key="1">
    <source>
        <dbReference type="Ensembl" id="ENSVKKP00000025502.1"/>
    </source>
</evidence>
<evidence type="ECO:0000313" key="2">
    <source>
        <dbReference type="Proteomes" id="UP000694545"/>
    </source>
</evidence>
<accession>A0A8D2LP94</accession>
<name>A0A8D2LP94_VARKO</name>
<protein>
    <submittedName>
        <fullName evidence="1">Uncharacterized protein</fullName>
    </submittedName>
</protein>
<proteinExistence type="predicted"/>
<reference evidence="1" key="2">
    <citation type="submission" date="2025-09" db="UniProtKB">
        <authorList>
            <consortium name="Ensembl"/>
        </authorList>
    </citation>
    <scope>IDENTIFICATION</scope>
</reference>